<dbReference type="OrthoDB" id="4088536at2759"/>
<evidence type="ECO:0000313" key="3">
    <source>
        <dbReference type="Proteomes" id="UP000800092"/>
    </source>
</evidence>
<sequence length="190" mass="21460">MGLSGLVVKKAEEWREMVKDAVEELKGWGEGKDEDEEDDEEEGDEGEEDGDRDSLQEIFGADKLPKGNEELRAQLDVTLKKVKLIVTLFQAIIKRRLKTLPPPPDIDGKVSLRVDELVMKLKDLPDKVDEMASSFYELDGEQAQKVLNALGEGAQRTIECVSRNWQGQTDEFSDWSSKWLNVFDMTGKEG</sequence>
<reference evidence="2" key="1">
    <citation type="journal article" date="2020" name="Stud. Mycol.">
        <title>101 Dothideomycetes genomes: a test case for predicting lifestyles and emergence of pathogens.</title>
        <authorList>
            <person name="Haridas S."/>
            <person name="Albert R."/>
            <person name="Binder M."/>
            <person name="Bloem J."/>
            <person name="Labutti K."/>
            <person name="Salamov A."/>
            <person name="Andreopoulos B."/>
            <person name="Baker S."/>
            <person name="Barry K."/>
            <person name="Bills G."/>
            <person name="Bluhm B."/>
            <person name="Cannon C."/>
            <person name="Castanera R."/>
            <person name="Culley D."/>
            <person name="Daum C."/>
            <person name="Ezra D."/>
            <person name="Gonzalez J."/>
            <person name="Henrissat B."/>
            <person name="Kuo A."/>
            <person name="Liang C."/>
            <person name="Lipzen A."/>
            <person name="Lutzoni F."/>
            <person name="Magnuson J."/>
            <person name="Mondo S."/>
            <person name="Nolan M."/>
            <person name="Ohm R."/>
            <person name="Pangilinan J."/>
            <person name="Park H.-J."/>
            <person name="Ramirez L."/>
            <person name="Alfaro M."/>
            <person name="Sun H."/>
            <person name="Tritt A."/>
            <person name="Yoshinaga Y."/>
            <person name="Zwiers L.-H."/>
            <person name="Turgeon B."/>
            <person name="Goodwin S."/>
            <person name="Spatafora J."/>
            <person name="Crous P."/>
            <person name="Grigoriev I."/>
        </authorList>
    </citation>
    <scope>NUCLEOTIDE SEQUENCE</scope>
    <source>
        <strain evidence="2">Tuck. ex Michener</strain>
    </source>
</reference>
<dbReference type="EMBL" id="ML991787">
    <property type="protein sequence ID" value="KAF2236046.1"/>
    <property type="molecule type" value="Genomic_DNA"/>
</dbReference>
<gene>
    <name evidence="2" type="ORF">EV356DRAFT_498873</name>
</gene>
<feature type="region of interest" description="Disordered" evidence="1">
    <location>
        <begin position="25"/>
        <end position="55"/>
    </location>
</feature>
<organism evidence="2 3">
    <name type="scientific">Viridothelium virens</name>
    <name type="common">Speckled blister lichen</name>
    <name type="synonym">Trypethelium virens</name>
    <dbReference type="NCBI Taxonomy" id="1048519"/>
    <lineage>
        <taxon>Eukaryota</taxon>
        <taxon>Fungi</taxon>
        <taxon>Dikarya</taxon>
        <taxon>Ascomycota</taxon>
        <taxon>Pezizomycotina</taxon>
        <taxon>Dothideomycetes</taxon>
        <taxon>Dothideomycetes incertae sedis</taxon>
        <taxon>Trypetheliales</taxon>
        <taxon>Trypetheliaceae</taxon>
        <taxon>Viridothelium</taxon>
    </lineage>
</organism>
<evidence type="ECO:0000256" key="1">
    <source>
        <dbReference type="SAM" id="MobiDB-lite"/>
    </source>
</evidence>
<dbReference type="GO" id="GO:0005634">
    <property type="term" value="C:nucleus"/>
    <property type="evidence" value="ECO:0007669"/>
    <property type="project" value="TreeGrafter"/>
</dbReference>
<name>A0A6A6HD38_VIRVR</name>
<dbReference type="PANTHER" id="PTHR15492">
    <property type="entry name" value="CYCLIN D1-BINDING PROTEIN 1"/>
    <property type="match status" value="1"/>
</dbReference>
<dbReference type="PANTHER" id="PTHR15492:SF1">
    <property type="entry name" value="CYCLIN-D1-BINDING PROTEIN 1"/>
    <property type="match status" value="1"/>
</dbReference>
<accession>A0A6A6HD38</accession>
<proteinExistence type="predicted"/>
<dbReference type="Gene3D" id="1.20.1410.10">
    <property type="entry name" value="I/LWEQ domain"/>
    <property type="match status" value="1"/>
</dbReference>
<dbReference type="InterPro" id="IPR026907">
    <property type="entry name" value="GCIP-like"/>
</dbReference>
<feature type="compositionally biased region" description="Acidic residues" evidence="1">
    <location>
        <begin position="32"/>
        <end position="51"/>
    </location>
</feature>
<keyword evidence="3" id="KW-1185">Reference proteome</keyword>
<dbReference type="AlphaFoldDB" id="A0A6A6HD38"/>
<dbReference type="Proteomes" id="UP000800092">
    <property type="component" value="Unassembled WGS sequence"/>
</dbReference>
<evidence type="ECO:0000313" key="2">
    <source>
        <dbReference type="EMBL" id="KAF2236046.1"/>
    </source>
</evidence>
<protein>
    <submittedName>
        <fullName evidence="2">Uncharacterized protein</fullName>
    </submittedName>
</protein>